<dbReference type="Proteomes" id="UP000265520">
    <property type="component" value="Unassembled WGS sequence"/>
</dbReference>
<protein>
    <submittedName>
        <fullName evidence="2">Uncharacterized protein</fullName>
    </submittedName>
</protein>
<feature type="region of interest" description="Disordered" evidence="1">
    <location>
        <begin position="1"/>
        <end position="35"/>
    </location>
</feature>
<evidence type="ECO:0000313" key="3">
    <source>
        <dbReference type="Proteomes" id="UP000265520"/>
    </source>
</evidence>
<name>A0A392W8G4_9FABA</name>
<comment type="caution">
    <text evidence="2">The sequence shown here is derived from an EMBL/GenBank/DDBJ whole genome shotgun (WGS) entry which is preliminary data.</text>
</comment>
<sequence>MSAIPTRPENRQPASQHAKQKSNSGESPGEISEQI</sequence>
<proteinExistence type="predicted"/>
<dbReference type="EMBL" id="LXQA011421274">
    <property type="protein sequence ID" value="MCI96687.1"/>
    <property type="molecule type" value="Genomic_DNA"/>
</dbReference>
<reference evidence="2 3" key="1">
    <citation type="journal article" date="2018" name="Front. Plant Sci.">
        <title>Red Clover (Trifolium pratense) and Zigzag Clover (T. medium) - A Picture of Genomic Similarities and Differences.</title>
        <authorList>
            <person name="Dluhosova J."/>
            <person name="Istvanek J."/>
            <person name="Nedelnik J."/>
            <person name="Repkova J."/>
        </authorList>
    </citation>
    <scope>NUCLEOTIDE SEQUENCE [LARGE SCALE GENOMIC DNA]</scope>
    <source>
        <strain evidence="3">cv. 10/8</strain>
        <tissue evidence="2">Leaf</tissue>
    </source>
</reference>
<feature type="non-terminal residue" evidence="2">
    <location>
        <position position="35"/>
    </location>
</feature>
<evidence type="ECO:0000256" key="1">
    <source>
        <dbReference type="SAM" id="MobiDB-lite"/>
    </source>
</evidence>
<keyword evidence="3" id="KW-1185">Reference proteome</keyword>
<dbReference type="AlphaFoldDB" id="A0A392W8G4"/>
<feature type="compositionally biased region" description="Polar residues" evidence="1">
    <location>
        <begin position="12"/>
        <end position="26"/>
    </location>
</feature>
<organism evidence="2 3">
    <name type="scientific">Trifolium medium</name>
    <dbReference type="NCBI Taxonomy" id="97028"/>
    <lineage>
        <taxon>Eukaryota</taxon>
        <taxon>Viridiplantae</taxon>
        <taxon>Streptophyta</taxon>
        <taxon>Embryophyta</taxon>
        <taxon>Tracheophyta</taxon>
        <taxon>Spermatophyta</taxon>
        <taxon>Magnoliopsida</taxon>
        <taxon>eudicotyledons</taxon>
        <taxon>Gunneridae</taxon>
        <taxon>Pentapetalae</taxon>
        <taxon>rosids</taxon>
        <taxon>fabids</taxon>
        <taxon>Fabales</taxon>
        <taxon>Fabaceae</taxon>
        <taxon>Papilionoideae</taxon>
        <taxon>50 kb inversion clade</taxon>
        <taxon>NPAAA clade</taxon>
        <taxon>Hologalegina</taxon>
        <taxon>IRL clade</taxon>
        <taxon>Trifolieae</taxon>
        <taxon>Trifolium</taxon>
    </lineage>
</organism>
<evidence type="ECO:0000313" key="2">
    <source>
        <dbReference type="EMBL" id="MCI96687.1"/>
    </source>
</evidence>
<accession>A0A392W8G4</accession>